<keyword evidence="3" id="KW-0540">Nuclease</keyword>
<comment type="similarity">
    <text evidence="1">Belongs to the YoeB family.</text>
</comment>
<dbReference type="PANTHER" id="PTHR38039:SF1">
    <property type="entry name" value="TOXIN YOEB"/>
    <property type="match status" value="1"/>
</dbReference>
<organism evidence="8 9">
    <name type="scientific">Paucilactobacillus nenjiangensis</name>
    <dbReference type="NCBI Taxonomy" id="1296540"/>
    <lineage>
        <taxon>Bacteria</taxon>
        <taxon>Bacillati</taxon>
        <taxon>Bacillota</taxon>
        <taxon>Bacilli</taxon>
        <taxon>Lactobacillales</taxon>
        <taxon>Lactobacillaceae</taxon>
        <taxon>Paucilactobacillus</taxon>
    </lineage>
</organism>
<dbReference type="GO" id="GO:0006401">
    <property type="term" value="P:RNA catabolic process"/>
    <property type="evidence" value="ECO:0007669"/>
    <property type="project" value="InterPro"/>
</dbReference>
<dbReference type="GO" id="GO:0004519">
    <property type="term" value="F:endonuclease activity"/>
    <property type="evidence" value="ECO:0007669"/>
    <property type="project" value="UniProtKB-KW"/>
</dbReference>
<dbReference type="GO" id="GO:0045892">
    <property type="term" value="P:negative regulation of DNA-templated transcription"/>
    <property type="evidence" value="ECO:0007669"/>
    <property type="project" value="TreeGrafter"/>
</dbReference>
<dbReference type="SUPFAM" id="SSF143011">
    <property type="entry name" value="RelE-like"/>
    <property type="match status" value="1"/>
</dbReference>
<keyword evidence="9" id="KW-1185">Reference proteome</keyword>
<dbReference type="InterPro" id="IPR035093">
    <property type="entry name" value="RelE/ParE_toxin_dom_sf"/>
</dbReference>
<keyword evidence="2" id="KW-1277">Toxin-antitoxin system</keyword>
<dbReference type="PANTHER" id="PTHR38039">
    <property type="entry name" value="TOXIN YOEB"/>
    <property type="match status" value="1"/>
</dbReference>
<evidence type="ECO:0000256" key="4">
    <source>
        <dbReference type="ARBA" id="ARBA00022759"/>
    </source>
</evidence>
<dbReference type="NCBIfam" id="TIGR02116">
    <property type="entry name" value="toxin_Txe_YoeB"/>
    <property type="match status" value="1"/>
</dbReference>
<dbReference type="AlphaFoldDB" id="A0A5P1X5G9"/>
<reference evidence="8 9" key="1">
    <citation type="submission" date="2019-09" db="EMBL/GenBank/DDBJ databases">
        <title>Complete Genome Sequence of Lactobacillus nenjiangensis SH-Y15, isolated from sauerkraut.</title>
        <authorList>
            <person name="Yang H."/>
        </authorList>
    </citation>
    <scope>NUCLEOTIDE SEQUENCE [LARGE SCALE GENOMIC DNA]</scope>
    <source>
        <strain evidence="8 9">SH-Y15</strain>
    </source>
</reference>
<evidence type="ECO:0000256" key="3">
    <source>
        <dbReference type="ARBA" id="ARBA00022722"/>
    </source>
</evidence>
<name>A0A5P1X5G9_9LACO</name>
<evidence type="ECO:0000256" key="7">
    <source>
        <dbReference type="ARBA" id="ARBA00050056"/>
    </source>
</evidence>
<evidence type="ECO:0000256" key="5">
    <source>
        <dbReference type="ARBA" id="ARBA00022801"/>
    </source>
</evidence>
<evidence type="ECO:0000313" key="8">
    <source>
        <dbReference type="EMBL" id="QER67548.1"/>
    </source>
</evidence>
<dbReference type="RefSeq" id="WP_137601150.1">
    <property type="nucleotide sequence ID" value="NZ_BJEB01000002.1"/>
</dbReference>
<dbReference type="Pfam" id="PF06769">
    <property type="entry name" value="YoeB_toxin"/>
    <property type="match status" value="1"/>
</dbReference>
<gene>
    <name evidence="8" type="ORF">F0161_06555</name>
</gene>
<evidence type="ECO:0000256" key="2">
    <source>
        <dbReference type="ARBA" id="ARBA00022649"/>
    </source>
</evidence>
<evidence type="ECO:0000313" key="9">
    <source>
        <dbReference type="Proteomes" id="UP000325295"/>
    </source>
</evidence>
<dbReference type="GO" id="GO:0016787">
    <property type="term" value="F:hydrolase activity"/>
    <property type="evidence" value="ECO:0007669"/>
    <property type="project" value="UniProtKB-KW"/>
</dbReference>
<proteinExistence type="inferred from homology"/>
<dbReference type="OrthoDB" id="9801102at2"/>
<dbReference type="Gene3D" id="3.30.2310.20">
    <property type="entry name" value="RelE-like"/>
    <property type="match status" value="1"/>
</dbReference>
<keyword evidence="5" id="KW-0378">Hydrolase</keyword>
<dbReference type="KEGG" id="lnn:F0161_06555"/>
<dbReference type="InterPro" id="IPR009614">
    <property type="entry name" value="YoeB_toxin"/>
</dbReference>
<protein>
    <recommendedName>
        <fullName evidence="7">Endoribonuclease YoeB</fullName>
    </recommendedName>
    <alternativeName>
        <fullName evidence="6">Putative mRNA interferase YoeB</fullName>
    </alternativeName>
</protein>
<dbReference type="EMBL" id="CP043939">
    <property type="protein sequence ID" value="QER67548.1"/>
    <property type="molecule type" value="Genomic_DNA"/>
</dbReference>
<evidence type="ECO:0000256" key="6">
    <source>
        <dbReference type="ARBA" id="ARBA00030388"/>
    </source>
</evidence>
<accession>A0A5P1X5G9</accession>
<keyword evidence="4" id="KW-0255">Endonuclease</keyword>
<dbReference type="Proteomes" id="UP000325295">
    <property type="component" value="Chromosome"/>
</dbReference>
<evidence type="ECO:0000256" key="1">
    <source>
        <dbReference type="ARBA" id="ARBA00008172"/>
    </source>
</evidence>
<sequence length="88" mass="10206">MNNWHVQAVKSARKDLKKARQSNLNRALMEIIDTLRTNPYAQTQSFEKLTPPAAGKYSRRLNSQHRVVYIIDIPSHTVTILSAWSHYE</sequence>